<keyword evidence="1" id="KW-0805">Transcription regulation</keyword>
<proteinExistence type="predicted"/>
<reference evidence="5 6" key="1">
    <citation type="journal article" date="2009" name="Stand. Genomic Sci.">
        <title>Complete genome sequence of Pedobacter heparinus type strain (HIM 762-3).</title>
        <authorList>
            <person name="Han C."/>
            <person name="Spring S."/>
            <person name="Lapidus A."/>
            <person name="Del Rio T.G."/>
            <person name="Tice H."/>
            <person name="Copeland A."/>
            <person name="Cheng J.F."/>
            <person name="Lucas S."/>
            <person name="Chen F."/>
            <person name="Nolan M."/>
            <person name="Bruce D."/>
            <person name="Goodwin L."/>
            <person name="Pitluck S."/>
            <person name="Ivanova N."/>
            <person name="Mavromatis K."/>
            <person name="Mikhailova N."/>
            <person name="Pati A."/>
            <person name="Chen A."/>
            <person name="Palaniappan K."/>
            <person name="Land M."/>
            <person name="Hauser L."/>
            <person name="Chang Y.J."/>
            <person name="Jeffries C.C."/>
            <person name="Saunders E."/>
            <person name="Chertkov O."/>
            <person name="Brettin T."/>
            <person name="Goker M."/>
            <person name="Rohde M."/>
            <person name="Bristow J."/>
            <person name="Eisen J.A."/>
            <person name="Markowitz V."/>
            <person name="Hugenholtz P."/>
            <person name="Kyrpides N.C."/>
            <person name="Klenk H.P."/>
            <person name="Detter J.C."/>
        </authorList>
    </citation>
    <scope>NUCLEOTIDE SEQUENCE [LARGE SCALE GENOMIC DNA]</scope>
    <source>
        <strain evidence="6">ATCC 13125 / DSM 2366 / CIP 104194 / JCM 7457 / NBRC 12017 / NCIMB 9290 / NRRL B-14731 / HIM 762-3</strain>
    </source>
</reference>
<dbReference type="SUPFAM" id="SSF52317">
    <property type="entry name" value="Class I glutamine amidotransferase-like"/>
    <property type="match status" value="1"/>
</dbReference>
<dbReference type="InterPro" id="IPR018060">
    <property type="entry name" value="HTH_AraC"/>
</dbReference>
<dbReference type="PANTHER" id="PTHR43280">
    <property type="entry name" value="ARAC-FAMILY TRANSCRIPTIONAL REGULATOR"/>
    <property type="match status" value="1"/>
</dbReference>
<evidence type="ECO:0000256" key="3">
    <source>
        <dbReference type="ARBA" id="ARBA00023163"/>
    </source>
</evidence>
<evidence type="ECO:0000313" key="6">
    <source>
        <dbReference type="Proteomes" id="UP000000852"/>
    </source>
</evidence>
<dbReference type="GO" id="GO:0003700">
    <property type="term" value="F:DNA-binding transcription factor activity"/>
    <property type="evidence" value="ECO:0007669"/>
    <property type="project" value="InterPro"/>
</dbReference>
<dbReference type="eggNOG" id="COG4977">
    <property type="taxonomic scope" value="Bacteria"/>
</dbReference>
<dbReference type="InterPro" id="IPR009057">
    <property type="entry name" value="Homeodomain-like_sf"/>
</dbReference>
<dbReference type="PROSITE" id="PS01124">
    <property type="entry name" value="HTH_ARAC_FAMILY_2"/>
    <property type="match status" value="1"/>
</dbReference>
<dbReference type="HOGENOM" id="CLU_000445_59_0_10"/>
<keyword evidence="6" id="KW-1185">Reference proteome</keyword>
<dbReference type="GO" id="GO:0043565">
    <property type="term" value="F:sequence-specific DNA binding"/>
    <property type="evidence" value="ECO:0007669"/>
    <property type="project" value="InterPro"/>
</dbReference>
<dbReference type="InterPro" id="IPR002818">
    <property type="entry name" value="DJ-1/PfpI"/>
</dbReference>
<sequence>MKHISILIPTGGVLGGIEIARNMIAEANNYVISKGNEAVFQMQLVGAKKNIELNERQVLIRPDVTINYLKQTDLIIIPAINVDLELNNNPNVPLINWVRQMRKQGAEVACLCVGAFLLAKTGILDGKTCTTHWKASELFINQYPEIKLLKEKIITDEDGIYSSAGGFSMLNLIVYLIEKYAGREVALYCAKFFQVDIDRNAQLPFIIFQGQKEHNDIQVKQAQTYIEEHYQQRITIDQLAEMLAMGRRSLERRFKKATSNTLNEYIQRVKIEAAKKQLESGEKKINDIMLEVGYSDQNSFRHSFKLFTGLLPNEYRSKYHSRITN</sequence>
<dbReference type="InterPro" id="IPR029062">
    <property type="entry name" value="Class_I_gatase-like"/>
</dbReference>
<dbReference type="STRING" id="485917.Phep_1778"/>
<dbReference type="Gene3D" id="3.40.50.880">
    <property type="match status" value="1"/>
</dbReference>
<dbReference type="Gene3D" id="1.10.10.60">
    <property type="entry name" value="Homeodomain-like"/>
    <property type="match status" value="2"/>
</dbReference>
<dbReference type="OrthoDB" id="9803764at2"/>
<accession>C6XVC1</accession>
<feature type="domain" description="HTH araC/xylS-type" evidence="4">
    <location>
        <begin position="220"/>
        <end position="318"/>
    </location>
</feature>
<dbReference type="SMART" id="SM00342">
    <property type="entry name" value="HTH_ARAC"/>
    <property type="match status" value="1"/>
</dbReference>
<gene>
    <name evidence="5" type="ordered locus">Phep_1778</name>
</gene>
<evidence type="ECO:0000256" key="1">
    <source>
        <dbReference type="ARBA" id="ARBA00023015"/>
    </source>
</evidence>
<dbReference type="KEGG" id="phe:Phep_1778"/>
<dbReference type="AlphaFoldDB" id="C6XVC1"/>
<keyword evidence="2" id="KW-0238">DNA-binding</keyword>
<evidence type="ECO:0000256" key="2">
    <source>
        <dbReference type="ARBA" id="ARBA00023125"/>
    </source>
</evidence>
<evidence type="ECO:0000259" key="4">
    <source>
        <dbReference type="PROSITE" id="PS01124"/>
    </source>
</evidence>
<dbReference type="PANTHER" id="PTHR43280:SF2">
    <property type="entry name" value="HTH-TYPE TRANSCRIPTIONAL REGULATOR EXSA"/>
    <property type="match status" value="1"/>
</dbReference>
<dbReference type="SUPFAM" id="SSF46689">
    <property type="entry name" value="Homeodomain-like"/>
    <property type="match status" value="2"/>
</dbReference>
<evidence type="ECO:0000313" key="5">
    <source>
        <dbReference type="EMBL" id="ACU03987.1"/>
    </source>
</evidence>
<dbReference type="Proteomes" id="UP000000852">
    <property type="component" value="Chromosome"/>
</dbReference>
<dbReference type="Pfam" id="PF12833">
    <property type="entry name" value="HTH_18"/>
    <property type="match status" value="1"/>
</dbReference>
<name>C6XVC1_PEDHD</name>
<protein>
    <submittedName>
        <fullName evidence="5">Helix-turn-helix-domain containing protein AraC type</fullName>
    </submittedName>
</protein>
<dbReference type="Pfam" id="PF01965">
    <property type="entry name" value="DJ-1_PfpI"/>
    <property type="match status" value="1"/>
</dbReference>
<keyword evidence="3" id="KW-0804">Transcription</keyword>
<dbReference type="EMBL" id="CP001681">
    <property type="protein sequence ID" value="ACU03987.1"/>
    <property type="molecule type" value="Genomic_DNA"/>
</dbReference>
<dbReference type="RefSeq" id="WP_015807601.1">
    <property type="nucleotide sequence ID" value="NC_013061.1"/>
</dbReference>
<organism evidence="5 6">
    <name type="scientific">Pedobacter heparinus (strain ATCC 13125 / DSM 2366 / CIP 104194 / JCM 7457 / NBRC 12017 / NCIMB 9290 / NRRL B-14731 / HIM 762-3)</name>
    <dbReference type="NCBI Taxonomy" id="485917"/>
    <lineage>
        <taxon>Bacteria</taxon>
        <taxon>Pseudomonadati</taxon>
        <taxon>Bacteroidota</taxon>
        <taxon>Sphingobacteriia</taxon>
        <taxon>Sphingobacteriales</taxon>
        <taxon>Sphingobacteriaceae</taxon>
        <taxon>Pedobacter</taxon>
    </lineage>
</organism>